<proteinExistence type="predicted"/>
<reference evidence="2 3" key="1">
    <citation type="submission" date="2020-02" db="EMBL/GenBank/DDBJ databases">
        <title>Nitrogenibacter mangrovi gen. nov., sp. nov. isolated from mangrove sediment, a denitrifying betaproteobacterium.</title>
        <authorList>
            <person name="Liao H."/>
            <person name="Tian Y."/>
        </authorList>
    </citation>
    <scope>NUCLEOTIDE SEQUENCE [LARGE SCALE GENOMIC DNA]</scope>
    <source>
        <strain evidence="2 3">M9-3-2</strain>
    </source>
</reference>
<dbReference type="Proteomes" id="UP000501991">
    <property type="component" value="Chromosome"/>
</dbReference>
<protein>
    <submittedName>
        <fullName evidence="2">HNH endonuclease</fullName>
    </submittedName>
</protein>
<name>A0A6C1BAS3_9RHOO</name>
<dbReference type="CDD" id="cd00085">
    <property type="entry name" value="HNHc"/>
    <property type="match status" value="1"/>
</dbReference>
<evidence type="ECO:0000259" key="1">
    <source>
        <dbReference type="SMART" id="SM00507"/>
    </source>
</evidence>
<dbReference type="RefSeq" id="WP_173767913.1">
    <property type="nucleotide sequence ID" value="NZ_CP048836.1"/>
</dbReference>
<organism evidence="2 3">
    <name type="scientific">Nitrogeniibacter mangrovi</name>
    <dbReference type="NCBI Taxonomy" id="2016596"/>
    <lineage>
        <taxon>Bacteria</taxon>
        <taxon>Pseudomonadati</taxon>
        <taxon>Pseudomonadota</taxon>
        <taxon>Betaproteobacteria</taxon>
        <taxon>Rhodocyclales</taxon>
        <taxon>Zoogloeaceae</taxon>
        <taxon>Nitrogeniibacter</taxon>
    </lineage>
</organism>
<dbReference type="KEGG" id="azq:G3580_18185"/>
<keyword evidence="2" id="KW-0255">Endonuclease</keyword>
<accession>A0A6C1BAS3</accession>
<dbReference type="EMBL" id="CP048836">
    <property type="protein sequence ID" value="QID19374.1"/>
    <property type="molecule type" value="Genomic_DNA"/>
</dbReference>
<dbReference type="InterPro" id="IPR003615">
    <property type="entry name" value="HNH_nuc"/>
</dbReference>
<dbReference type="Gene3D" id="1.10.30.50">
    <property type="match status" value="1"/>
</dbReference>
<keyword evidence="2" id="KW-0540">Nuclease</keyword>
<evidence type="ECO:0000313" key="3">
    <source>
        <dbReference type="Proteomes" id="UP000501991"/>
    </source>
</evidence>
<dbReference type="GO" id="GO:0003676">
    <property type="term" value="F:nucleic acid binding"/>
    <property type="evidence" value="ECO:0007669"/>
    <property type="project" value="InterPro"/>
</dbReference>
<keyword evidence="3" id="KW-1185">Reference proteome</keyword>
<dbReference type="GO" id="GO:0008270">
    <property type="term" value="F:zinc ion binding"/>
    <property type="evidence" value="ECO:0007669"/>
    <property type="project" value="InterPro"/>
</dbReference>
<dbReference type="Pfam" id="PF01844">
    <property type="entry name" value="HNH"/>
    <property type="match status" value="1"/>
</dbReference>
<sequence length="242" mass="27847">MTYKDEILRLMTQPEQPNALYYHCSAVIDPEKGLQWSVQTQWCGYADERPRREIRKGCLYHGEAQRNWLHEAGYPALLINDELDLKYFYLLGGNALILQELAEKRFAHHIEPTVCLRESGGLGFASADSLSKTQLQHAPTKTVRMEVLTRDGRRCQICGRSPAYYVDVELHVHHAIPWGKGGMTEVQNLITLCKTCHDGLEPHCDMDLVNLLHEKYPNVAFTYLEDIKRYQAWIKSQMEAVT</sequence>
<feature type="domain" description="HNH nuclease" evidence="1">
    <location>
        <begin position="142"/>
        <end position="198"/>
    </location>
</feature>
<dbReference type="SMART" id="SM00507">
    <property type="entry name" value="HNHc"/>
    <property type="match status" value="1"/>
</dbReference>
<evidence type="ECO:0000313" key="2">
    <source>
        <dbReference type="EMBL" id="QID19374.1"/>
    </source>
</evidence>
<dbReference type="GO" id="GO:0004519">
    <property type="term" value="F:endonuclease activity"/>
    <property type="evidence" value="ECO:0007669"/>
    <property type="project" value="UniProtKB-KW"/>
</dbReference>
<dbReference type="AlphaFoldDB" id="A0A6C1BAS3"/>
<keyword evidence="2" id="KW-0378">Hydrolase</keyword>
<gene>
    <name evidence="2" type="ORF">G3580_18185</name>
</gene>
<dbReference type="InterPro" id="IPR002711">
    <property type="entry name" value="HNH"/>
</dbReference>